<comment type="subunit">
    <text evidence="3 12">Monomer.</text>
</comment>
<dbReference type="OrthoDB" id="9815130at2"/>
<keyword evidence="11 12" id="KW-0030">Aminoacyl-tRNA synthetase</keyword>
<dbReference type="Gene3D" id="3.40.50.620">
    <property type="entry name" value="HUPs"/>
    <property type="match status" value="1"/>
</dbReference>
<dbReference type="InterPro" id="IPR009080">
    <property type="entry name" value="tRNAsynth_Ia_anticodon-bd"/>
</dbReference>
<feature type="binding site" evidence="12">
    <location>
        <position position="28"/>
    </location>
    <ligand>
        <name>Zn(2+)</name>
        <dbReference type="ChEBI" id="CHEBI:29105"/>
    </ligand>
</feature>
<dbReference type="GO" id="GO:0005524">
    <property type="term" value="F:ATP binding"/>
    <property type="evidence" value="ECO:0007669"/>
    <property type="project" value="UniProtKB-UniRule"/>
</dbReference>
<reference evidence="14 15" key="1">
    <citation type="submission" date="2015-04" db="EMBL/GenBank/DDBJ databases">
        <title>Buchnera aphidicola assembly.</title>
        <authorList>
            <person name="Zhang Y."/>
        </authorList>
    </citation>
    <scope>NUCLEOTIDE SEQUENCE [LARGE SCALE GENOMIC DNA]</scope>
    <source>
        <strain evidence="14 15">SC</strain>
    </source>
</reference>
<dbReference type="InterPro" id="IPR024909">
    <property type="entry name" value="Cys-tRNA/MSH_ligase"/>
</dbReference>
<evidence type="ECO:0000256" key="12">
    <source>
        <dbReference type="HAMAP-Rule" id="MF_00041"/>
    </source>
</evidence>
<dbReference type="CDD" id="cd00672">
    <property type="entry name" value="CysRS_core"/>
    <property type="match status" value="1"/>
</dbReference>
<evidence type="ECO:0000256" key="9">
    <source>
        <dbReference type="ARBA" id="ARBA00022840"/>
    </source>
</evidence>
<dbReference type="SUPFAM" id="SSF52374">
    <property type="entry name" value="Nucleotidylyl transferase"/>
    <property type="match status" value="1"/>
</dbReference>
<evidence type="ECO:0000256" key="8">
    <source>
        <dbReference type="ARBA" id="ARBA00022833"/>
    </source>
</evidence>
<proteinExistence type="inferred from homology"/>
<feature type="short sequence motif" description="'KMSKS' region" evidence="12">
    <location>
        <begin position="267"/>
        <end position="271"/>
    </location>
</feature>
<dbReference type="GO" id="GO:0008270">
    <property type="term" value="F:zinc ion binding"/>
    <property type="evidence" value="ECO:0007669"/>
    <property type="project" value="UniProtKB-UniRule"/>
</dbReference>
<feature type="binding site" evidence="12">
    <location>
        <position position="235"/>
    </location>
    <ligand>
        <name>Zn(2+)</name>
        <dbReference type="ChEBI" id="CHEBI:29105"/>
    </ligand>
</feature>
<dbReference type="EC" id="6.1.1.16" evidence="12"/>
<comment type="catalytic activity">
    <reaction evidence="12">
        <text>tRNA(Cys) + L-cysteine + ATP = L-cysteinyl-tRNA(Cys) + AMP + diphosphate</text>
        <dbReference type="Rhea" id="RHEA:17773"/>
        <dbReference type="Rhea" id="RHEA-COMP:9661"/>
        <dbReference type="Rhea" id="RHEA-COMP:9679"/>
        <dbReference type="ChEBI" id="CHEBI:30616"/>
        <dbReference type="ChEBI" id="CHEBI:33019"/>
        <dbReference type="ChEBI" id="CHEBI:35235"/>
        <dbReference type="ChEBI" id="CHEBI:78442"/>
        <dbReference type="ChEBI" id="CHEBI:78517"/>
        <dbReference type="ChEBI" id="CHEBI:456215"/>
        <dbReference type="EC" id="6.1.1.16"/>
    </reaction>
</comment>
<evidence type="ECO:0000256" key="4">
    <source>
        <dbReference type="ARBA" id="ARBA00022490"/>
    </source>
</evidence>
<feature type="short sequence motif" description="'HIGH' region" evidence="12">
    <location>
        <begin position="30"/>
        <end position="40"/>
    </location>
</feature>
<evidence type="ECO:0000259" key="13">
    <source>
        <dbReference type="SMART" id="SM00840"/>
    </source>
</evidence>
<keyword evidence="6 12" id="KW-0479">Metal-binding</keyword>
<dbReference type="InterPro" id="IPR015273">
    <property type="entry name" value="Cys-tRNA-synt_Ia_DALR"/>
</dbReference>
<dbReference type="GO" id="GO:0005829">
    <property type="term" value="C:cytosol"/>
    <property type="evidence" value="ECO:0007669"/>
    <property type="project" value="TreeGrafter"/>
</dbReference>
<comment type="cofactor">
    <cofactor evidence="12">
        <name>Zn(2+)</name>
        <dbReference type="ChEBI" id="CHEBI:29105"/>
    </cofactor>
    <text evidence="12">Binds 1 zinc ion per subunit.</text>
</comment>
<dbReference type="InterPro" id="IPR015803">
    <property type="entry name" value="Cys-tRNA-ligase"/>
</dbReference>
<name>A0A172WE45_BUCSC</name>
<dbReference type="GO" id="GO:0004817">
    <property type="term" value="F:cysteine-tRNA ligase activity"/>
    <property type="evidence" value="ECO:0007669"/>
    <property type="project" value="UniProtKB-UniRule"/>
</dbReference>
<keyword evidence="7 12" id="KW-0547">Nucleotide-binding</keyword>
<dbReference type="PANTHER" id="PTHR10890:SF3">
    <property type="entry name" value="CYSTEINE--TRNA LIGASE, CYTOPLASMIC"/>
    <property type="match status" value="1"/>
</dbReference>
<evidence type="ECO:0000256" key="2">
    <source>
        <dbReference type="ARBA" id="ARBA00005594"/>
    </source>
</evidence>
<evidence type="ECO:0000313" key="14">
    <source>
        <dbReference type="EMBL" id="ANF17195.1"/>
    </source>
</evidence>
<comment type="similarity">
    <text evidence="2 12">Belongs to the class-I aminoacyl-tRNA synthetase family.</text>
</comment>
<keyword evidence="10 12" id="KW-0648">Protein biosynthesis</keyword>
<dbReference type="SMART" id="SM00840">
    <property type="entry name" value="DALR_2"/>
    <property type="match status" value="1"/>
</dbReference>
<accession>A0A172WE45</accession>
<evidence type="ECO:0000256" key="7">
    <source>
        <dbReference type="ARBA" id="ARBA00022741"/>
    </source>
</evidence>
<feature type="binding site" evidence="12">
    <location>
        <position position="239"/>
    </location>
    <ligand>
        <name>Zn(2+)</name>
        <dbReference type="ChEBI" id="CHEBI:29105"/>
    </ligand>
</feature>
<keyword evidence="8 12" id="KW-0862">Zinc</keyword>
<evidence type="ECO:0000256" key="5">
    <source>
        <dbReference type="ARBA" id="ARBA00022598"/>
    </source>
</evidence>
<sequence>MLNIFNSFTRKREILKINSDKMIKMYVCGATVYDFCHIGHGRTFIFFDVVSRYLRHCNYKLKYVRNITDVDDKIISRSVENNENISDLSNRMIYQMNQDFLKLNIDIPDYEPRVTENISCIIKFIANLLENKFAYISGNGDVKFSIDRFPSYGELSQRRVEQFNISKTAFKSNSERNPLDFVLWKLKAKDNKYSWTSPWGRGRPGWHIECSSMSTSILNDRIDIHGGGKDLLFPHHENELAQSTCINRKFQVHHWMHTELVIINNKKMSKSLGNALLLKDLLMNYDSESIRLFLLSTHYRHPLYFCESGLRRSEILLRKLYFSLRNVNLTLLDESGNSHFKLDFYKALDNDFNIPIALSILFRISREINILKSKYSFKNSKIIELAFLLRELGSILGILFHDPEFFFQKNDQPFSNEVKNINYFIQKRNSARRQKQWVKADKIRNYLLGLGIILEDSKNNTFWRKLR</sequence>
<feature type="binding site" evidence="12">
    <location>
        <position position="270"/>
    </location>
    <ligand>
        <name>ATP</name>
        <dbReference type="ChEBI" id="CHEBI:30616"/>
    </ligand>
</feature>
<dbReference type="HAMAP" id="MF_00041">
    <property type="entry name" value="Cys_tRNA_synth"/>
    <property type="match status" value="1"/>
</dbReference>
<dbReference type="InterPro" id="IPR032678">
    <property type="entry name" value="tRNA-synt_1_cat_dom"/>
</dbReference>
<dbReference type="PANTHER" id="PTHR10890">
    <property type="entry name" value="CYSTEINYL-TRNA SYNTHETASE"/>
    <property type="match status" value="1"/>
</dbReference>
<keyword evidence="4 12" id="KW-0963">Cytoplasm</keyword>
<gene>
    <name evidence="12 14" type="primary">cysS</name>
    <name evidence="14" type="ORF">XW81_02225</name>
</gene>
<dbReference type="InterPro" id="IPR014729">
    <property type="entry name" value="Rossmann-like_a/b/a_fold"/>
</dbReference>
<evidence type="ECO:0000256" key="11">
    <source>
        <dbReference type="ARBA" id="ARBA00023146"/>
    </source>
</evidence>
<organism evidence="14 15">
    <name type="scientific">Buchnera aphidicola subsp. Schlechtendalia chinensis</name>
    <dbReference type="NCBI Taxonomy" id="118110"/>
    <lineage>
        <taxon>Bacteria</taxon>
        <taxon>Pseudomonadati</taxon>
        <taxon>Pseudomonadota</taxon>
        <taxon>Gammaproteobacteria</taxon>
        <taxon>Enterobacterales</taxon>
        <taxon>Erwiniaceae</taxon>
        <taxon>Buchnera</taxon>
    </lineage>
</organism>
<feature type="binding site" evidence="12">
    <location>
        <position position="210"/>
    </location>
    <ligand>
        <name>Zn(2+)</name>
        <dbReference type="ChEBI" id="CHEBI:29105"/>
    </ligand>
</feature>
<protein>
    <recommendedName>
        <fullName evidence="12">Cysteine--tRNA ligase</fullName>
        <ecNumber evidence="12">6.1.1.16</ecNumber>
    </recommendedName>
    <alternativeName>
        <fullName evidence="12">Cysteinyl-tRNA synthetase</fullName>
        <shortName evidence="12">CysRS</shortName>
    </alternativeName>
</protein>
<feature type="domain" description="Cysteinyl-tRNA synthetase class Ia DALR" evidence="13">
    <location>
        <begin position="343"/>
        <end position="407"/>
    </location>
</feature>
<keyword evidence="9 12" id="KW-0067">ATP-binding</keyword>
<dbReference type="PRINTS" id="PR00983">
    <property type="entry name" value="TRNASYNTHCYS"/>
</dbReference>
<dbReference type="Gene3D" id="1.20.120.1910">
    <property type="entry name" value="Cysteine-tRNA ligase, C-terminal anti-codon recognition domain"/>
    <property type="match status" value="1"/>
</dbReference>
<evidence type="ECO:0000256" key="10">
    <source>
        <dbReference type="ARBA" id="ARBA00022917"/>
    </source>
</evidence>
<evidence type="ECO:0000256" key="1">
    <source>
        <dbReference type="ARBA" id="ARBA00004496"/>
    </source>
</evidence>
<keyword evidence="5 12" id="KW-0436">Ligase</keyword>
<evidence type="ECO:0000256" key="6">
    <source>
        <dbReference type="ARBA" id="ARBA00022723"/>
    </source>
</evidence>
<dbReference type="RefSeq" id="WP_075474320.1">
    <property type="nucleotide sequence ID" value="NZ_CP011299.1"/>
</dbReference>
<dbReference type="Proteomes" id="UP000077654">
    <property type="component" value="Chromosome"/>
</dbReference>
<dbReference type="SUPFAM" id="SSF47323">
    <property type="entry name" value="Anticodon-binding domain of a subclass of class I aminoacyl-tRNA synthetases"/>
    <property type="match status" value="1"/>
</dbReference>
<dbReference type="AlphaFoldDB" id="A0A172WE45"/>
<dbReference type="EMBL" id="CP011299">
    <property type="protein sequence ID" value="ANF17195.1"/>
    <property type="molecule type" value="Genomic_DNA"/>
</dbReference>
<dbReference type="PATRIC" id="fig|118110.3.peg.443"/>
<dbReference type="GO" id="GO:0006423">
    <property type="term" value="P:cysteinyl-tRNA aminoacylation"/>
    <property type="evidence" value="ECO:0007669"/>
    <property type="project" value="UniProtKB-UniRule"/>
</dbReference>
<dbReference type="Pfam" id="PF09190">
    <property type="entry name" value="DALR_2"/>
    <property type="match status" value="1"/>
</dbReference>
<dbReference type="NCBIfam" id="TIGR00435">
    <property type="entry name" value="cysS"/>
    <property type="match status" value="1"/>
</dbReference>
<dbReference type="CDD" id="cd07963">
    <property type="entry name" value="Anticodon_Ia_Cys"/>
    <property type="match status" value="1"/>
</dbReference>
<dbReference type="Pfam" id="PF01406">
    <property type="entry name" value="tRNA-synt_1e"/>
    <property type="match status" value="1"/>
</dbReference>
<comment type="subcellular location">
    <subcellularLocation>
        <location evidence="1 12">Cytoplasm</location>
    </subcellularLocation>
</comment>
<keyword evidence="15" id="KW-1185">Reference proteome</keyword>
<dbReference type="STRING" id="118110.XW81_02225"/>
<evidence type="ECO:0000313" key="15">
    <source>
        <dbReference type="Proteomes" id="UP000077654"/>
    </source>
</evidence>
<evidence type="ECO:0000256" key="3">
    <source>
        <dbReference type="ARBA" id="ARBA00011245"/>
    </source>
</evidence>